<reference evidence="7 8" key="2">
    <citation type="journal article" date="2018" name="J. Invertebr. Pathol.">
        <title>'Candidatus Aquirickettsiella gammari' (Gammaproteobacteria: Legionellales: Coxiellaceae): A bacterial pathogen of the freshwater crustacean Gammarus fossarum (Malacostraca: Amphipoda).</title>
        <authorList>
            <person name="Bojko J."/>
            <person name="Dunn A.M."/>
            <person name="Stebbing P.D."/>
            <person name="van Aerle R."/>
            <person name="Bacela-Spychalska K."/>
            <person name="Bean T.P."/>
            <person name="Urrutia A."/>
            <person name="Stentiford G.D."/>
        </authorList>
    </citation>
    <scope>NUCLEOTIDE SEQUENCE [LARGE SCALE GENOMIC DNA]</scope>
    <source>
        <strain evidence="7">RA15029</strain>
    </source>
</reference>
<reference evidence="7 8" key="1">
    <citation type="journal article" date="2017" name="Int. J. Syst. Evol. Microbiol.">
        <title>Aquarickettsiella crustaci n. gen. n. sp. (Gammaproteobacteria: Legionellales: Coxiellaceae); a bacterial pathogen of the freshwater crustacean: Gammarus fossarum (Malacostraca: Amphipoda).</title>
        <authorList>
            <person name="Bojko J."/>
            <person name="Dunn A.M."/>
            <person name="Stebbing P.D."/>
            <person name="Van Aerle R."/>
            <person name="Bacela-Spychalska K."/>
            <person name="Bean T.P."/>
            <person name="Stentiford G.D."/>
        </authorList>
    </citation>
    <scope>NUCLEOTIDE SEQUENCE [LARGE SCALE GENOMIC DNA]</scope>
    <source>
        <strain evidence="7">RA15029</strain>
    </source>
</reference>
<evidence type="ECO:0000259" key="6">
    <source>
        <dbReference type="Pfam" id="PF04335"/>
    </source>
</evidence>
<gene>
    <name evidence="7" type="ORF">CFE62_006025</name>
</gene>
<evidence type="ECO:0000256" key="2">
    <source>
        <dbReference type="ARBA" id="ARBA00022692"/>
    </source>
</evidence>
<keyword evidence="2 5" id="KW-0812">Transmembrane</keyword>
<keyword evidence="4 5" id="KW-0472">Membrane</keyword>
<dbReference type="InterPro" id="IPR032710">
    <property type="entry name" value="NTF2-like_dom_sf"/>
</dbReference>
<evidence type="ECO:0000256" key="1">
    <source>
        <dbReference type="ARBA" id="ARBA00004167"/>
    </source>
</evidence>
<dbReference type="SUPFAM" id="SSF54427">
    <property type="entry name" value="NTF2-like"/>
    <property type="match status" value="1"/>
</dbReference>
<evidence type="ECO:0000256" key="4">
    <source>
        <dbReference type="ARBA" id="ARBA00023136"/>
    </source>
</evidence>
<evidence type="ECO:0000256" key="3">
    <source>
        <dbReference type="ARBA" id="ARBA00022989"/>
    </source>
</evidence>
<dbReference type="Proteomes" id="UP000226429">
    <property type="component" value="Unassembled WGS sequence"/>
</dbReference>
<keyword evidence="3 5" id="KW-1133">Transmembrane helix</keyword>
<feature type="domain" description="Bacterial virulence protein VirB8" evidence="6">
    <location>
        <begin position="26"/>
        <end position="244"/>
    </location>
</feature>
<name>A0A370CGF8_9COXI</name>
<dbReference type="GO" id="GO:0016020">
    <property type="term" value="C:membrane"/>
    <property type="evidence" value="ECO:0007669"/>
    <property type="project" value="UniProtKB-SubCell"/>
</dbReference>
<evidence type="ECO:0000256" key="5">
    <source>
        <dbReference type="SAM" id="Phobius"/>
    </source>
</evidence>
<proteinExistence type="predicted"/>
<organism evidence="7 8">
    <name type="scientific">Candidatus Aquirickettsiella gammari</name>
    <dbReference type="NCBI Taxonomy" id="2016198"/>
    <lineage>
        <taxon>Bacteria</taxon>
        <taxon>Pseudomonadati</taxon>
        <taxon>Pseudomonadota</taxon>
        <taxon>Gammaproteobacteria</taxon>
        <taxon>Legionellales</taxon>
        <taxon>Coxiellaceae</taxon>
        <taxon>Candidatus Aquirickettsiella</taxon>
    </lineage>
</organism>
<dbReference type="AlphaFoldDB" id="A0A370CGF8"/>
<dbReference type="InterPro" id="IPR007430">
    <property type="entry name" value="VirB8"/>
</dbReference>
<sequence length="248" mass="28471">MIQESLGLKKPTEFIQSAPKRNYFTQARSWADDIYTAAIISRNRYQMAFFVAMGLAMLAIVAIIALIPLQRIEPLLVNHYPSGHILVQPMHQPYLPLNSLQIKSELVHYVINRESYADSSYNEQYSLINIMSDNEVAKEYREIQSAHNPESAINRLGQTGLRSVLIDDVIFLSPNLQTKDKLRSQQTHTNLATVNFTVTEEINGIKSTKSYAAIMVWEYRTPSDDPGEQWRNWDGFTVTRYSVEQRNI</sequence>
<dbReference type="EMBL" id="NMOS02000020">
    <property type="protein sequence ID" value="RDH39995.1"/>
    <property type="molecule type" value="Genomic_DNA"/>
</dbReference>
<dbReference type="CDD" id="cd16424">
    <property type="entry name" value="VirB8"/>
    <property type="match status" value="1"/>
</dbReference>
<evidence type="ECO:0000313" key="7">
    <source>
        <dbReference type="EMBL" id="RDH39995.1"/>
    </source>
</evidence>
<accession>A0A370CGF8</accession>
<evidence type="ECO:0000313" key="8">
    <source>
        <dbReference type="Proteomes" id="UP000226429"/>
    </source>
</evidence>
<comment type="subcellular location">
    <subcellularLocation>
        <location evidence="1">Membrane</location>
        <topology evidence="1">Single-pass membrane protein</topology>
    </subcellularLocation>
</comment>
<protein>
    <recommendedName>
        <fullName evidence="6">Bacterial virulence protein VirB8 domain-containing protein</fullName>
    </recommendedName>
</protein>
<feature type="transmembrane region" description="Helical" evidence="5">
    <location>
        <begin position="48"/>
        <end position="69"/>
    </location>
</feature>
<dbReference type="Pfam" id="PF04335">
    <property type="entry name" value="VirB8"/>
    <property type="match status" value="1"/>
</dbReference>
<keyword evidence="8" id="KW-1185">Reference proteome</keyword>
<dbReference type="Gene3D" id="3.10.450.230">
    <property type="entry name" value="VirB8 protein"/>
    <property type="match status" value="1"/>
</dbReference>
<comment type="caution">
    <text evidence="7">The sequence shown here is derived from an EMBL/GenBank/DDBJ whole genome shotgun (WGS) entry which is preliminary data.</text>
</comment>